<name>A0A553NPN2_TIGCA</name>
<evidence type="ECO:0000256" key="2">
    <source>
        <dbReference type="SAM" id="SignalP"/>
    </source>
</evidence>
<comment type="caution">
    <text evidence="3">The sequence shown here is derived from an EMBL/GenBank/DDBJ whole genome shotgun (WGS) entry which is preliminary data.</text>
</comment>
<evidence type="ECO:0000256" key="1">
    <source>
        <dbReference type="SAM" id="Phobius"/>
    </source>
</evidence>
<keyword evidence="4" id="KW-1185">Reference proteome</keyword>
<feature type="chain" id="PRO_5022167117" evidence="2">
    <location>
        <begin position="26"/>
        <end position="101"/>
    </location>
</feature>
<accession>A0A553NPN2</accession>
<gene>
    <name evidence="3" type="ORF">TCAL_05493</name>
</gene>
<keyword evidence="1" id="KW-0472">Membrane</keyword>
<sequence>MLFNMRAACILSPVILIICVNFSNGGSISKSEMGTNIKDQLTERSICIEDANCSLLEYCEYEECKMYGWIIAVIVIVVLIILLAIIVCCCRCFACCCFMMP</sequence>
<feature type="signal peptide" evidence="2">
    <location>
        <begin position="1"/>
        <end position="25"/>
    </location>
</feature>
<proteinExistence type="predicted"/>
<evidence type="ECO:0000313" key="3">
    <source>
        <dbReference type="EMBL" id="TRY67385.1"/>
    </source>
</evidence>
<dbReference type="AlphaFoldDB" id="A0A553NPN2"/>
<evidence type="ECO:0000313" key="4">
    <source>
        <dbReference type="Proteomes" id="UP000318571"/>
    </source>
</evidence>
<dbReference type="EMBL" id="VCGU01000011">
    <property type="protein sequence ID" value="TRY67385.1"/>
    <property type="molecule type" value="Genomic_DNA"/>
</dbReference>
<keyword evidence="2" id="KW-0732">Signal</keyword>
<feature type="transmembrane region" description="Helical" evidence="1">
    <location>
        <begin position="66"/>
        <end position="99"/>
    </location>
</feature>
<keyword evidence="1" id="KW-0812">Transmembrane</keyword>
<protein>
    <submittedName>
        <fullName evidence="3">Uncharacterized protein</fullName>
    </submittedName>
</protein>
<reference evidence="3 4" key="1">
    <citation type="journal article" date="2018" name="Nat. Ecol. Evol.">
        <title>Genomic signatures of mitonuclear coevolution across populations of Tigriopus californicus.</title>
        <authorList>
            <person name="Barreto F.S."/>
            <person name="Watson E.T."/>
            <person name="Lima T.G."/>
            <person name="Willett C.S."/>
            <person name="Edmands S."/>
            <person name="Li W."/>
            <person name="Burton R.S."/>
        </authorList>
    </citation>
    <scope>NUCLEOTIDE SEQUENCE [LARGE SCALE GENOMIC DNA]</scope>
    <source>
        <strain evidence="3 4">San Diego</strain>
    </source>
</reference>
<organism evidence="3 4">
    <name type="scientific">Tigriopus californicus</name>
    <name type="common">Marine copepod</name>
    <dbReference type="NCBI Taxonomy" id="6832"/>
    <lineage>
        <taxon>Eukaryota</taxon>
        <taxon>Metazoa</taxon>
        <taxon>Ecdysozoa</taxon>
        <taxon>Arthropoda</taxon>
        <taxon>Crustacea</taxon>
        <taxon>Multicrustacea</taxon>
        <taxon>Hexanauplia</taxon>
        <taxon>Copepoda</taxon>
        <taxon>Harpacticoida</taxon>
        <taxon>Harpacticidae</taxon>
        <taxon>Tigriopus</taxon>
    </lineage>
</organism>
<dbReference type="Proteomes" id="UP000318571">
    <property type="component" value="Chromosome 4"/>
</dbReference>
<keyword evidence="1" id="KW-1133">Transmembrane helix</keyword>